<dbReference type="Pfam" id="PF01400">
    <property type="entry name" value="Astacin"/>
    <property type="match status" value="1"/>
</dbReference>
<dbReference type="GO" id="GO:0008270">
    <property type="term" value="F:zinc ion binding"/>
    <property type="evidence" value="ECO:0007669"/>
    <property type="project" value="UniProtKB-UniRule"/>
</dbReference>
<protein>
    <recommendedName>
        <fullName evidence="2">Metalloendopeptidase</fullName>
        <ecNumber evidence="2">3.4.24.-</ecNumber>
    </recommendedName>
</protein>
<feature type="active site" evidence="1">
    <location>
        <position position="188"/>
    </location>
</feature>
<accession>A0A8B8HJU6</accession>
<dbReference type="InterPro" id="IPR006026">
    <property type="entry name" value="Peptidase_Metallo"/>
</dbReference>
<dbReference type="InterPro" id="IPR024079">
    <property type="entry name" value="MetalloPept_cat_dom_sf"/>
</dbReference>
<keyword evidence="1 2" id="KW-0482">Metalloprotease</keyword>
<dbReference type="OrthoDB" id="291007at2759"/>
<dbReference type="InterPro" id="IPR001506">
    <property type="entry name" value="Peptidase_M12A"/>
</dbReference>
<dbReference type="Gene3D" id="3.40.390.10">
    <property type="entry name" value="Collagenase (Catalytic Domain)"/>
    <property type="match status" value="1"/>
</dbReference>
<feature type="chain" id="PRO_5044986190" description="Metalloendopeptidase" evidence="2">
    <location>
        <begin position="17"/>
        <end position="325"/>
    </location>
</feature>
<evidence type="ECO:0000259" key="3">
    <source>
        <dbReference type="PROSITE" id="PS51864"/>
    </source>
</evidence>
<dbReference type="GO" id="GO:0004222">
    <property type="term" value="F:metalloendopeptidase activity"/>
    <property type="evidence" value="ECO:0007669"/>
    <property type="project" value="UniProtKB-UniRule"/>
</dbReference>
<keyword evidence="1 2" id="KW-0862">Zinc</keyword>
<dbReference type="GO" id="GO:0006508">
    <property type="term" value="P:proteolysis"/>
    <property type="evidence" value="ECO:0007669"/>
    <property type="project" value="UniProtKB-KW"/>
</dbReference>
<feature type="binding site" evidence="1">
    <location>
        <position position="197"/>
    </location>
    <ligand>
        <name>Zn(2+)</name>
        <dbReference type="ChEBI" id="CHEBI:29105"/>
        <note>catalytic</note>
    </ligand>
</feature>
<name>A0A8B8HJU6_VANTA</name>
<evidence type="ECO:0000313" key="4">
    <source>
        <dbReference type="Proteomes" id="UP001652626"/>
    </source>
</evidence>
<sequence length="325" mass="37095">MLRLTVLLCVLALALGTPSVTKTREEIEEFRRYLENSRTDSGVRVDSRILENPQANIWENSGKYQGDIVLDDWQVEALVTDFATGRAAYIWPNTKWPGNVVVYDFGPNEFNAAQQQSILQAIAWIEHFSCVRFRRRHANERDFVLITGKSDGCYASVGFWAGRGVHTLNLARANPGQGCLWVTVIIHEWLHVLGFFHMQSTYTRDNYVRINHNNIVQGMGHNFDRYESNLVSNLGLPYEYTSCMHYSSHAFSSNGQPTITPLRSFSGVMGQMDHVTSLDWLRLRRHYNCPGAWTSEDVQNLEKEVNFYSPLSENTPPAVVQAEEL</sequence>
<dbReference type="SUPFAM" id="SSF55486">
    <property type="entry name" value="Metalloproteases ('zincins'), catalytic domain"/>
    <property type="match status" value="1"/>
</dbReference>
<dbReference type="SMART" id="SM00235">
    <property type="entry name" value="ZnMc"/>
    <property type="match status" value="1"/>
</dbReference>
<feature type="binding site" evidence="1">
    <location>
        <position position="191"/>
    </location>
    <ligand>
        <name>Zn(2+)</name>
        <dbReference type="ChEBI" id="CHEBI:29105"/>
        <note>catalytic</note>
    </ligand>
</feature>
<dbReference type="RefSeq" id="XP_026484810.2">
    <property type="nucleotide sequence ID" value="XM_026629025.2"/>
</dbReference>
<evidence type="ECO:0000313" key="5">
    <source>
        <dbReference type="RefSeq" id="XP_026484810.2"/>
    </source>
</evidence>
<gene>
    <name evidence="5" type="primary">LOC113392537</name>
</gene>
<dbReference type="PANTHER" id="PTHR10127">
    <property type="entry name" value="DISCOIDIN, CUB, EGF, LAMININ , AND ZINC METALLOPROTEASE DOMAIN CONTAINING"/>
    <property type="match status" value="1"/>
</dbReference>
<keyword evidence="4" id="KW-1185">Reference proteome</keyword>
<dbReference type="OMA" id="DDWQVEA"/>
<proteinExistence type="predicted"/>
<keyword evidence="1 2" id="KW-0479">Metal-binding</keyword>
<dbReference type="PRINTS" id="PR00480">
    <property type="entry name" value="ASTACIN"/>
</dbReference>
<dbReference type="CDD" id="cd04280">
    <property type="entry name" value="ZnMc_astacin_like"/>
    <property type="match status" value="1"/>
</dbReference>
<evidence type="ECO:0000256" key="1">
    <source>
        <dbReference type="PROSITE-ProRule" id="PRU01211"/>
    </source>
</evidence>
<dbReference type="EC" id="3.4.24.-" evidence="2"/>
<dbReference type="Proteomes" id="UP001652626">
    <property type="component" value="Chromosome 5"/>
</dbReference>
<comment type="caution">
    <text evidence="1">Lacks conserved residue(s) required for the propagation of feature annotation.</text>
</comment>
<dbReference type="PANTHER" id="PTHR10127:SF814">
    <property type="entry name" value="MEPRIN A SUBUNIT BETA"/>
    <property type="match status" value="1"/>
</dbReference>
<keyword evidence="1 2" id="KW-0645">Protease</keyword>
<evidence type="ECO:0000256" key="2">
    <source>
        <dbReference type="RuleBase" id="RU361183"/>
    </source>
</evidence>
<keyword evidence="2" id="KW-0732">Signal</keyword>
<feature type="domain" description="Peptidase M12A" evidence="3">
    <location>
        <begin position="86"/>
        <end position="290"/>
    </location>
</feature>
<comment type="cofactor">
    <cofactor evidence="1 2">
        <name>Zn(2+)</name>
        <dbReference type="ChEBI" id="CHEBI:29105"/>
    </cofactor>
    <text evidence="1 2">Binds 1 zinc ion per subunit.</text>
</comment>
<feature type="binding site" evidence="1">
    <location>
        <position position="187"/>
    </location>
    <ligand>
        <name>Zn(2+)</name>
        <dbReference type="ChEBI" id="CHEBI:29105"/>
        <note>catalytic</note>
    </ligand>
</feature>
<dbReference type="PROSITE" id="PS51864">
    <property type="entry name" value="ASTACIN"/>
    <property type="match status" value="1"/>
</dbReference>
<dbReference type="AlphaFoldDB" id="A0A8B8HJU6"/>
<feature type="signal peptide" evidence="2">
    <location>
        <begin position="1"/>
        <end position="16"/>
    </location>
</feature>
<dbReference type="InterPro" id="IPR034035">
    <property type="entry name" value="Astacin-like_dom"/>
</dbReference>
<dbReference type="GeneID" id="113392537"/>
<organism evidence="4 5">
    <name type="scientific">Vanessa tameamea</name>
    <name type="common">Kamehameha butterfly</name>
    <dbReference type="NCBI Taxonomy" id="334116"/>
    <lineage>
        <taxon>Eukaryota</taxon>
        <taxon>Metazoa</taxon>
        <taxon>Ecdysozoa</taxon>
        <taxon>Arthropoda</taxon>
        <taxon>Hexapoda</taxon>
        <taxon>Insecta</taxon>
        <taxon>Pterygota</taxon>
        <taxon>Neoptera</taxon>
        <taxon>Endopterygota</taxon>
        <taxon>Lepidoptera</taxon>
        <taxon>Glossata</taxon>
        <taxon>Ditrysia</taxon>
        <taxon>Papilionoidea</taxon>
        <taxon>Nymphalidae</taxon>
        <taxon>Nymphalinae</taxon>
        <taxon>Vanessa</taxon>
    </lineage>
</organism>
<keyword evidence="1 2" id="KW-0378">Hydrolase</keyword>
<reference evidence="5" key="1">
    <citation type="submission" date="2025-08" db="UniProtKB">
        <authorList>
            <consortium name="RefSeq"/>
        </authorList>
    </citation>
    <scope>IDENTIFICATION</scope>
    <source>
        <tissue evidence="5">Whole body</tissue>
    </source>
</reference>